<dbReference type="OrthoDB" id="7345857at2"/>
<evidence type="ECO:0000313" key="2">
    <source>
        <dbReference type="Proteomes" id="UP000295096"/>
    </source>
</evidence>
<accession>A0A4R5QBK7</accession>
<dbReference type="Proteomes" id="UP000295096">
    <property type="component" value="Unassembled WGS sequence"/>
</dbReference>
<organism evidence="1 2">
    <name type="scientific">Dankookia rubra</name>
    <dbReference type="NCBI Taxonomy" id="1442381"/>
    <lineage>
        <taxon>Bacteria</taxon>
        <taxon>Pseudomonadati</taxon>
        <taxon>Pseudomonadota</taxon>
        <taxon>Alphaproteobacteria</taxon>
        <taxon>Acetobacterales</taxon>
        <taxon>Roseomonadaceae</taxon>
        <taxon>Dankookia</taxon>
    </lineage>
</organism>
<dbReference type="RefSeq" id="WP_133291425.1">
    <property type="nucleotide sequence ID" value="NZ_SMSJ01000054.1"/>
</dbReference>
<protein>
    <recommendedName>
        <fullName evidence="3">Glycoside hydrolase 123 C-terminal domain-containing protein</fullName>
    </recommendedName>
</protein>
<reference evidence="1 2" key="1">
    <citation type="journal article" date="2016" name="J. Microbiol.">
        <title>Dankookia rubra gen. nov., sp. nov., an alphaproteobacterium isolated from sediment of a shallow stream.</title>
        <authorList>
            <person name="Kim W.H."/>
            <person name="Kim D.H."/>
            <person name="Kang K."/>
            <person name="Ahn T.Y."/>
        </authorList>
    </citation>
    <scope>NUCLEOTIDE SEQUENCE [LARGE SCALE GENOMIC DNA]</scope>
    <source>
        <strain evidence="1 2">JCM30602</strain>
    </source>
</reference>
<name>A0A4R5QBK7_9PROT</name>
<proteinExistence type="predicted"/>
<comment type="caution">
    <text evidence="1">The sequence shown here is derived from an EMBL/GenBank/DDBJ whole genome shotgun (WGS) entry which is preliminary data.</text>
</comment>
<evidence type="ECO:0000313" key="1">
    <source>
        <dbReference type="EMBL" id="TDH59771.1"/>
    </source>
</evidence>
<dbReference type="AlphaFoldDB" id="A0A4R5QBK7"/>
<sequence length="823" mass="89385">MRLIETLPARILRLVLLAAWLVGPAAAQTLAGFRPGPTQLSLDGPRDLAAAQEVVLEGENPQSDPVVLVLRIDDAQSASYATRFELERTVLPGPFRIRTAPGAWRTPSGRFLDAAAIRRILVNTGYGAAPVRITALRVETPVTLPAGVAALSFGPDDAPVFPGFARVPVQDPRIENGASPRVPIRRSSQQPLIGTGLRGVERFVLPWPNGRWDVSLWTEDPGDWEYLPHPRQRRVLINGAAPVWYLKTPGEWLREVYFAGREAEDVTDPWTAFYARRGGLLTQTVEVKDGRIVVDLAGNTIEATYLSAMLVEPSGTGQAALKLVEAARRERFLEAWPVVGPRAGPAPATLAVGLLPQGAPAQADWRPDAALPPPPAIARGTIGWLDAMVAAPEPDAAPRVTLIPLERNGRHLPAELRWGHWRYTRHNPAAGQLTLEAEQLRGEMARMTLRPGLPRRLNLLVRVPEDAAPGRYEGRLVVESRGRLATVPLVVEVPSVTLPAADRPVGIYHDLPPYAAWFQELGQDARRGMECELRTMRGLGLTGLSPALATPWPGDPAGIVGDLAMAREAGLGMDLLAYTPVKRMVEQRGIAMLPELMQQVAAGFAARGLPAPVWSIADEPGNPGSLPADLERLRGAIRLGDAKARVAGQLNRPADRQLLGLFDVVLLNAGFGIDAQEIQRWRKTGPTPWLYNMPDVEAAAGFHLWRTGAAGYLQWHGRAIGADPFDPTDSGEADVQLYPMQPEACAAVPDLDLRLLQIGRGVADLRWMLWLEAAAARDAGARGLLAELRQEIPAGWRRGEAPLLDMPGWRRRLALLAQASGAR</sequence>
<evidence type="ECO:0008006" key="3">
    <source>
        <dbReference type="Google" id="ProtNLM"/>
    </source>
</evidence>
<dbReference type="EMBL" id="SMSJ01000054">
    <property type="protein sequence ID" value="TDH59771.1"/>
    <property type="molecule type" value="Genomic_DNA"/>
</dbReference>
<gene>
    <name evidence="1" type="ORF">E2C06_25605</name>
</gene>
<keyword evidence="2" id="KW-1185">Reference proteome</keyword>